<dbReference type="InterPro" id="IPR013154">
    <property type="entry name" value="ADH-like_N"/>
</dbReference>
<dbReference type="AlphaFoldDB" id="A0A2T0FJC4"/>
<dbReference type="GeneID" id="36516444"/>
<dbReference type="CDD" id="cd08290">
    <property type="entry name" value="ETR"/>
    <property type="match status" value="1"/>
</dbReference>
<dbReference type="Gene3D" id="3.90.180.10">
    <property type="entry name" value="Medium-chain alcohol dehydrogenases, catalytic domain"/>
    <property type="match status" value="1"/>
</dbReference>
<evidence type="ECO:0000259" key="13">
    <source>
        <dbReference type="SMART" id="SM00829"/>
    </source>
</evidence>
<evidence type="ECO:0000256" key="2">
    <source>
        <dbReference type="ARBA" id="ARBA00010371"/>
    </source>
</evidence>
<dbReference type="SUPFAM" id="SSF50129">
    <property type="entry name" value="GroES-like"/>
    <property type="match status" value="1"/>
</dbReference>
<dbReference type="EC" id="1.3.1.104" evidence="11"/>
<dbReference type="Pfam" id="PF08240">
    <property type="entry name" value="ADH_N"/>
    <property type="match status" value="1"/>
</dbReference>
<dbReference type="InterPro" id="IPR011032">
    <property type="entry name" value="GroES-like_sf"/>
</dbReference>
<accession>A0A2T0FJC4</accession>
<evidence type="ECO:0000256" key="1">
    <source>
        <dbReference type="ARBA" id="ARBA00004173"/>
    </source>
</evidence>
<keyword evidence="9" id="KW-0496">Mitochondrion</keyword>
<evidence type="ECO:0000256" key="3">
    <source>
        <dbReference type="ARBA" id="ARBA00022516"/>
    </source>
</evidence>
<organism evidence="14 15">
    <name type="scientific">Wickerhamiella sorbophila</name>
    <dbReference type="NCBI Taxonomy" id="45607"/>
    <lineage>
        <taxon>Eukaryota</taxon>
        <taxon>Fungi</taxon>
        <taxon>Dikarya</taxon>
        <taxon>Ascomycota</taxon>
        <taxon>Saccharomycotina</taxon>
        <taxon>Dipodascomycetes</taxon>
        <taxon>Dipodascales</taxon>
        <taxon>Trichomonascaceae</taxon>
        <taxon>Wickerhamiella</taxon>
    </lineage>
</organism>
<comment type="catalytic activity">
    <reaction evidence="12">
        <text>a 2,3-saturated acyl-[ACP] + NADP(+) = a (2E)-enoyl-[ACP] + NADPH + H(+)</text>
        <dbReference type="Rhea" id="RHEA:22564"/>
        <dbReference type="Rhea" id="RHEA-COMP:9925"/>
        <dbReference type="Rhea" id="RHEA-COMP:9926"/>
        <dbReference type="ChEBI" id="CHEBI:15378"/>
        <dbReference type="ChEBI" id="CHEBI:57783"/>
        <dbReference type="ChEBI" id="CHEBI:58349"/>
        <dbReference type="ChEBI" id="CHEBI:78784"/>
        <dbReference type="ChEBI" id="CHEBI:78785"/>
        <dbReference type="EC" id="1.3.1.104"/>
    </reaction>
</comment>
<dbReference type="RefSeq" id="XP_024665021.1">
    <property type="nucleotide sequence ID" value="XM_024809253.1"/>
</dbReference>
<dbReference type="InterPro" id="IPR051034">
    <property type="entry name" value="Mito_Enoyl-ACP_Reductase"/>
</dbReference>
<sequence length="392" mass="43189">MLPYRPLLPPSPAVALSAAMPFPKSMGVLRHAVRLQLRFKHTARSVVFSDYGPPKDVLRVIKNEVADPQESQVLLKLVAAPINPADINQVEGVYPSKPQFTKELGTIDPYAVGGNEGLFEVVQVGPDQETFKVGDWVLPASASFGTWTTYKLSDPKNLIRIGTPNGLDAVAAATVAVNPSTAYRMLSDFAALEPGDWFIQNGGNSGVGRQAIQLGRLWGYKSISVVRDRRDIDSLKQELLDLGADQVVTEEQIADKSIRHIIKDWTHGQDIKLALNCVGGRSAANIARQLGHSGQLVTYGGMSKQPVSLPTSLYIFKNIASRGFWMTHWTKEHAEPRKRMILDLLDMYRQNELKLTGIKTHAVKSDAEEKDFLEGFLKALGEPGKQVLLVDR</sequence>
<evidence type="ECO:0000313" key="14">
    <source>
        <dbReference type="EMBL" id="PRT55076.1"/>
    </source>
</evidence>
<dbReference type="InterPro" id="IPR036291">
    <property type="entry name" value="NAD(P)-bd_dom_sf"/>
</dbReference>
<keyword evidence="3" id="KW-0444">Lipid biosynthesis</keyword>
<keyword evidence="8" id="KW-0443">Lipid metabolism</keyword>
<keyword evidence="6" id="KW-0809">Transit peptide</keyword>
<dbReference type="OrthoDB" id="7482721at2759"/>
<dbReference type="STRING" id="45607.A0A2T0FJC4"/>
<dbReference type="GO" id="GO:0006633">
    <property type="term" value="P:fatty acid biosynthetic process"/>
    <property type="evidence" value="ECO:0007669"/>
    <property type="project" value="UniProtKB-KW"/>
</dbReference>
<name>A0A2T0FJC4_9ASCO</name>
<keyword evidence="10" id="KW-0275">Fatty acid biosynthesis</keyword>
<dbReference type="InterPro" id="IPR013149">
    <property type="entry name" value="ADH-like_C"/>
</dbReference>
<comment type="similarity">
    <text evidence="2">Belongs to the zinc-containing alcohol dehydrogenase family. Quinone oxidoreductase subfamily.</text>
</comment>
<dbReference type="Gene3D" id="3.40.50.720">
    <property type="entry name" value="NAD(P)-binding Rossmann-like Domain"/>
    <property type="match status" value="1"/>
</dbReference>
<dbReference type="GO" id="GO:0005739">
    <property type="term" value="C:mitochondrion"/>
    <property type="evidence" value="ECO:0007669"/>
    <property type="project" value="UniProtKB-SubCell"/>
</dbReference>
<dbReference type="InterPro" id="IPR020843">
    <property type="entry name" value="ER"/>
</dbReference>
<evidence type="ECO:0000256" key="7">
    <source>
        <dbReference type="ARBA" id="ARBA00023002"/>
    </source>
</evidence>
<dbReference type="PANTHER" id="PTHR43981">
    <property type="entry name" value="ENOYL-[ACYL-CARRIER-PROTEIN] REDUCTASE, MITOCHONDRIAL"/>
    <property type="match status" value="1"/>
</dbReference>
<evidence type="ECO:0000313" key="15">
    <source>
        <dbReference type="Proteomes" id="UP000238350"/>
    </source>
</evidence>
<comment type="subcellular location">
    <subcellularLocation>
        <location evidence="1">Mitochondrion</location>
    </subcellularLocation>
</comment>
<evidence type="ECO:0000256" key="5">
    <source>
        <dbReference type="ARBA" id="ARBA00022857"/>
    </source>
</evidence>
<evidence type="ECO:0000256" key="10">
    <source>
        <dbReference type="ARBA" id="ARBA00023160"/>
    </source>
</evidence>
<dbReference type="SMART" id="SM00829">
    <property type="entry name" value="PKS_ER"/>
    <property type="match status" value="1"/>
</dbReference>
<gene>
    <name evidence="14" type="ORF">B9G98_02696</name>
</gene>
<protein>
    <recommendedName>
        <fullName evidence="11">enoyl-[acyl-carrier-protein] reductase</fullName>
        <ecNumber evidence="11">1.3.1.104</ecNumber>
    </recommendedName>
</protein>
<dbReference type="PANTHER" id="PTHR43981:SF2">
    <property type="entry name" value="ENOYL-[ACYL-CARRIER-PROTEIN] REDUCTASE, MITOCHONDRIAL"/>
    <property type="match status" value="1"/>
</dbReference>
<comment type="caution">
    <text evidence="14">The sequence shown here is derived from an EMBL/GenBank/DDBJ whole genome shotgun (WGS) entry which is preliminary data.</text>
</comment>
<evidence type="ECO:0000256" key="12">
    <source>
        <dbReference type="ARBA" id="ARBA00048843"/>
    </source>
</evidence>
<evidence type="ECO:0000256" key="4">
    <source>
        <dbReference type="ARBA" id="ARBA00022832"/>
    </source>
</evidence>
<dbReference type="FunFam" id="3.40.50.720:FF:000112">
    <property type="entry name" value="Enoyl-[acyl-carrier-protein] reductase 1, mitochondrial"/>
    <property type="match status" value="1"/>
</dbReference>
<evidence type="ECO:0000256" key="6">
    <source>
        <dbReference type="ARBA" id="ARBA00022946"/>
    </source>
</evidence>
<proteinExistence type="inferred from homology"/>
<keyword evidence="7" id="KW-0560">Oxidoreductase</keyword>
<dbReference type="SUPFAM" id="SSF51735">
    <property type="entry name" value="NAD(P)-binding Rossmann-fold domains"/>
    <property type="match status" value="1"/>
</dbReference>
<dbReference type="Proteomes" id="UP000238350">
    <property type="component" value="Unassembled WGS sequence"/>
</dbReference>
<keyword evidence="5" id="KW-0521">NADP</keyword>
<feature type="domain" description="Enoyl reductase (ER)" evidence="13">
    <location>
        <begin position="55"/>
        <end position="388"/>
    </location>
</feature>
<keyword evidence="4" id="KW-0276">Fatty acid metabolism</keyword>
<evidence type="ECO:0000256" key="11">
    <source>
        <dbReference type="ARBA" id="ARBA00038963"/>
    </source>
</evidence>
<reference evidence="14 15" key="1">
    <citation type="submission" date="2017-04" db="EMBL/GenBank/DDBJ databases">
        <title>Genome sequencing of [Candida] sorbophila.</title>
        <authorList>
            <person name="Ahn J.O."/>
        </authorList>
    </citation>
    <scope>NUCLEOTIDE SEQUENCE [LARGE SCALE GENOMIC DNA]</scope>
    <source>
        <strain evidence="14 15">DS02</strain>
    </source>
</reference>
<dbReference type="EMBL" id="NDIQ01000021">
    <property type="protein sequence ID" value="PRT55076.1"/>
    <property type="molecule type" value="Genomic_DNA"/>
</dbReference>
<dbReference type="Pfam" id="PF00107">
    <property type="entry name" value="ADH_zinc_N"/>
    <property type="match status" value="1"/>
</dbReference>
<dbReference type="GO" id="GO:0141148">
    <property type="term" value="F:enoyl-[acyl-carrier-protein] reductase (NADPH) activity"/>
    <property type="evidence" value="ECO:0007669"/>
    <property type="project" value="UniProtKB-EC"/>
</dbReference>
<evidence type="ECO:0000256" key="9">
    <source>
        <dbReference type="ARBA" id="ARBA00023128"/>
    </source>
</evidence>
<keyword evidence="15" id="KW-1185">Reference proteome</keyword>
<evidence type="ECO:0000256" key="8">
    <source>
        <dbReference type="ARBA" id="ARBA00023098"/>
    </source>
</evidence>